<keyword evidence="6" id="KW-0949">S-adenosyl-L-methionine</keyword>
<evidence type="ECO:0000313" key="14">
    <source>
        <dbReference type="Proteomes" id="UP000714275"/>
    </source>
</evidence>
<keyword evidence="4" id="KW-0489">Methyltransferase</keyword>
<dbReference type="GO" id="GO:0001510">
    <property type="term" value="P:RNA methylation"/>
    <property type="evidence" value="ECO:0007669"/>
    <property type="project" value="InterPro"/>
</dbReference>
<dbReference type="EC" id="2.1.1.386" evidence="11"/>
<sequence length="479" mass="53929">MSGETELRVTFFPPLYLQRRIWVLDVLRREKVTEIVDIGCGEGQLLAVLCQPASSLPPPNALASPSDATSTTLEAGDLNLHPTRIAGLDISSHALASAIEDTSPAAANASYTRWEPLQVNIWHGGLEIFNQTFVNAECIVATEVVEHLPEIILADFAPMIMGVYHPRLLLVTTPSYGFNARFSPPGLTNTATGFPDPTKRTDRVFRHHDHKFEWTIEEFREWCKGIAQEWGYDVDTTTIGRAQEKDEWGRDEELGGASQVAAFKRLEGEAWATTREEKSTQMKERSRSQKEHRLLETHHYDAHVRAGNRGSAEEITKAVLDKFEEWEEAQLRLEEIWFVEEIGAMCGGWFEVLIEAVEGSAKFDLQRRKGQRRGDWLVLLVGGGPGKKKTTSEWAPEQPTIDLFEEVLQEGYRSEDDPGFDWGSGLYASDSGVDLSWDISKDDNAWGRQSAWTYDSSDDVVESWGRWSTLSAAWDLDRP</sequence>
<evidence type="ECO:0000313" key="13">
    <source>
        <dbReference type="EMBL" id="KAG1775289.1"/>
    </source>
</evidence>
<evidence type="ECO:0000256" key="8">
    <source>
        <dbReference type="ARBA" id="ARBA00022842"/>
    </source>
</evidence>
<evidence type="ECO:0000256" key="3">
    <source>
        <dbReference type="ARBA" id="ARBA00021330"/>
    </source>
</evidence>
<dbReference type="GO" id="GO:0046872">
    <property type="term" value="F:metal ion binding"/>
    <property type="evidence" value="ECO:0007669"/>
    <property type="project" value="UniProtKB-KW"/>
</dbReference>
<dbReference type="InterPro" id="IPR029063">
    <property type="entry name" value="SAM-dependent_MTases_sf"/>
</dbReference>
<keyword evidence="8" id="KW-0460">Magnesium</keyword>
<dbReference type="GO" id="GO:0005737">
    <property type="term" value="C:cytoplasm"/>
    <property type="evidence" value="ECO:0007669"/>
    <property type="project" value="TreeGrafter"/>
</dbReference>
<reference evidence="13" key="1">
    <citation type="journal article" date="2020" name="New Phytol.">
        <title>Comparative genomics reveals dynamic genome evolution in host specialist ectomycorrhizal fungi.</title>
        <authorList>
            <person name="Lofgren L.A."/>
            <person name="Nguyen N.H."/>
            <person name="Vilgalys R."/>
            <person name="Ruytinx J."/>
            <person name="Liao H.L."/>
            <person name="Branco S."/>
            <person name="Kuo A."/>
            <person name="LaButti K."/>
            <person name="Lipzen A."/>
            <person name="Andreopoulos W."/>
            <person name="Pangilinan J."/>
            <person name="Riley R."/>
            <person name="Hundley H."/>
            <person name="Na H."/>
            <person name="Barry K."/>
            <person name="Grigoriev I.V."/>
            <person name="Stajich J.E."/>
            <person name="Kennedy P.G."/>
        </authorList>
    </citation>
    <scope>NUCLEOTIDE SEQUENCE</scope>
    <source>
        <strain evidence="13">DOB743</strain>
    </source>
</reference>
<dbReference type="Gene3D" id="3.40.50.150">
    <property type="entry name" value="Vaccinia Virus protein VP39"/>
    <property type="match status" value="1"/>
</dbReference>
<dbReference type="GO" id="GO:0003723">
    <property type="term" value="F:RNA binding"/>
    <property type="evidence" value="ECO:0007669"/>
    <property type="project" value="UniProtKB-KW"/>
</dbReference>
<evidence type="ECO:0000256" key="5">
    <source>
        <dbReference type="ARBA" id="ARBA00022679"/>
    </source>
</evidence>
<dbReference type="GO" id="GO:0030422">
    <property type="term" value="P:siRNA processing"/>
    <property type="evidence" value="ECO:0007669"/>
    <property type="project" value="TreeGrafter"/>
</dbReference>
<dbReference type="EMBL" id="JABBWD010000035">
    <property type="protein sequence ID" value="KAG1775289.1"/>
    <property type="molecule type" value="Genomic_DNA"/>
</dbReference>
<keyword evidence="9" id="KW-0694">RNA-binding</keyword>
<evidence type="ECO:0000256" key="7">
    <source>
        <dbReference type="ARBA" id="ARBA00022723"/>
    </source>
</evidence>
<dbReference type="SUPFAM" id="SSF53335">
    <property type="entry name" value="S-adenosyl-L-methionine-dependent methyltransferases"/>
    <property type="match status" value="1"/>
</dbReference>
<accession>A0A9P7D0S4</accession>
<proteinExistence type="inferred from homology"/>
<comment type="cofactor">
    <cofactor evidence="1">
        <name>Mg(2+)</name>
        <dbReference type="ChEBI" id="CHEBI:18420"/>
    </cofactor>
</comment>
<keyword evidence="14" id="KW-1185">Reference proteome</keyword>
<keyword evidence="7" id="KW-0479">Metal-binding</keyword>
<dbReference type="Proteomes" id="UP000714275">
    <property type="component" value="Unassembled WGS sequence"/>
</dbReference>
<gene>
    <name evidence="13" type="ORF">EV702DRAFT_1199602</name>
</gene>
<evidence type="ECO:0000256" key="2">
    <source>
        <dbReference type="ARBA" id="ARBA00009026"/>
    </source>
</evidence>
<dbReference type="PANTHER" id="PTHR21404:SF3">
    <property type="entry name" value="SMALL RNA 2'-O-METHYLTRANSFERASE"/>
    <property type="match status" value="1"/>
</dbReference>
<evidence type="ECO:0000256" key="11">
    <source>
        <dbReference type="ARBA" id="ARBA00035025"/>
    </source>
</evidence>
<evidence type="ECO:0000256" key="10">
    <source>
        <dbReference type="ARBA" id="ARBA00023158"/>
    </source>
</evidence>
<dbReference type="InterPro" id="IPR026610">
    <property type="entry name" value="Hen1"/>
</dbReference>
<comment type="caution">
    <text evidence="13">The sequence shown here is derived from an EMBL/GenBank/DDBJ whole genome shotgun (WGS) entry which is preliminary data.</text>
</comment>
<dbReference type="GO" id="GO:0005634">
    <property type="term" value="C:nucleus"/>
    <property type="evidence" value="ECO:0007669"/>
    <property type="project" value="TreeGrafter"/>
</dbReference>
<evidence type="ECO:0000256" key="1">
    <source>
        <dbReference type="ARBA" id="ARBA00001946"/>
    </source>
</evidence>
<dbReference type="PANTHER" id="PTHR21404">
    <property type="entry name" value="HEN1"/>
    <property type="match status" value="1"/>
</dbReference>
<dbReference type="GO" id="GO:0090486">
    <property type="term" value="F:small RNA 2'-O-methyltransferase activity"/>
    <property type="evidence" value="ECO:0007669"/>
    <property type="project" value="UniProtKB-EC"/>
</dbReference>
<protein>
    <recommendedName>
        <fullName evidence="3">Small RNA 2'-O-methyltransferase</fullName>
        <ecNumber evidence="11">2.1.1.386</ecNumber>
    </recommendedName>
</protein>
<name>A0A9P7D0S4_9AGAM</name>
<organism evidence="13 14">
    <name type="scientific">Suillus placidus</name>
    <dbReference type="NCBI Taxonomy" id="48579"/>
    <lineage>
        <taxon>Eukaryota</taxon>
        <taxon>Fungi</taxon>
        <taxon>Dikarya</taxon>
        <taxon>Basidiomycota</taxon>
        <taxon>Agaricomycotina</taxon>
        <taxon>Agaricomycetes</taxon>
        <taxon>Agaricomycetidae</taxon>
        <taxon>Boletales</taxon>
        <taxon>Suillineae</taxon>
        <taxon>Suillaceae</taxon>
        <taxon>Suillus</taxon>
    </lineage>
</organism>
<evidence type="ECO:0000256" key="12">
    <source>
        <dbReference type="ARBA" id="ARBA00048418"/>
    </source>
</evidence>
<comment type="similarity">
    <text evidence="2">Belongs to the methyltransferase superfamily. HEN1 family.</text>
</comment>
<evidence type="ECO:0000256" key="4">
    <source>
        <dbReference type="ARBA" id="ARBA00022603"/>
    </source>
</evidence>
<keyword evidence="5" id="KW-0808">Transferase</keyword>
<keyword evidence="10" id="KW-0943">RNA-mediated gene silencing</keyword>
<comment type="catalytic activity">
    <reaction evidence="12">
        <text>small RNA 3'-end nucleotide + S-adenosyl-L-methionine = small RNA 3'-end 2'-O-methylnucleotide + S-adenosyl-L-homocysteine + H(+)</text>
        <dbReference type="Rhea" id="RHEA:37887"/>
        <dbReference type="Rhea" id="RHEA-COMP:10415"/>
        <dbReference type="Rhea" id="RHEA-COMP:10416"/>
        <dbReference type="ChEBI" id="CHEBI:15378"/>
        <dbReference type="ChEBI" id="CHEBI:57856"/>
        <dbReference type="ChEBI" id="CHEBI:59789"/>
        <dbReference type="ChEBI" id="CHEBI:74896"/>
        <dbReference type="ChEBI" id="CHEBI:74898"/>
        <dbReference type="EC" id="2.1.1.386"/>
    </reaction>
</comment>
<evidence type="ECO:0000256" key="9">
    <source>
        <dbReference type="ARBA" id="ARBA00022884"/>
    </source>
</evidence>
<dbReference type="AlphaFoldDB" id="A0A9P7D0S4"/>
<dbReference type="OrthoDB" id="2154311at2759"/>
<evidence type="ECO:0000256" key="6">
    <source>
        <dbReference type="ARBA" id="ARBA00022691"/>
    </source>
</evidence>